<comment type="caution">
    <text evidence="2">The sequence shown here is derived from an EMBL/GenBank/DDBJ whole genome shotgun (WGS) entry which is preliminary data.</text>
</comment>
<evidence type="ECO:0000256" key="1">
    <source>
        <dbReference type="SAM" id="Phobius"/>
    </source>
</evidence>
<accession>A0A922EYA2</accession>
<reference evidence="2" key="1">
    <citation type="submission" date="2021-01" db="EMBL/GenBank/DDBJ databases">
        <authorList>
            <person name="Lovell J.T."/>
            <person name="Bentley N."/>
            <person name="Bhattarai G."/>
            <person name="Jenkins J.W."/>
            <person name="Sreedasyam A."/>
            <person name="Alarcon Y."/>
            <person name="Bock C."/>
            <person name="Boston L."/>
            <person name="Carlson J."/>
            <person name="Cervantes K."/>
            <person name="Clermont K."/>
            <person name="Krom N."/>
            <person name="Kubenka K."/>
            <person name="Mamidi S."/>
            <person name="Mattison C."/>
            <person name="Monteros M."/>
            <person name="Pisani C."/>
            <person name="Plott C."/>
            <person name="Rajasekar S."/>
            <person name="Rhein H.S."/>
            <person name="Rohla C."/>
            <person name="Song M."/>
            <person name="Hilaire R.S."/>
            <person name="Shu S."/>
            <person name="Wells L."/>
            <person name="Wang X."/>
            <person name="Webber J."/>
            <person name="Heerema R.J."/>
            <person name="Klein P."/>
            <person name="Conner P."/>
            <person name="Grauke L."/>
            <person name="Grimwood J."/>
            <person name="Schmutz J."/>
            <person name="Randall J.J."/>
        </authorList>
    </citation>
    <scope>NUCLEOTIDE SEQUENCE</scope>
    <source>
        <tissue evidence="2">Leaf</tissue>
    </source>
</reference>
<sequence length="132" mass="15299">MHLKYEKTEPSVFPLSGVVLAIRPYGFKSFISSSFSRTLPTFFLFLLRLFRFLLPGRTTASPSPSPSPFLSVSSLFSFFFRLLCLSLTDFFFSFRLSLSFLLLLLVFAFPLAQLLFSHLIFLFSCVYFVYFF</sequence>
<feature type="transmembrane region" description="Helical" evidence="1">
    <location>
        <begin position="38"/>
        <end position="54"/>
    </location>
</feature>
<keyword evidence="1" id="KW-0472">Membrane</keyword>
<dbReference type="Proteomes" id="UP000811246">
    <property type="component" value="Chromosome 5"/>
</dbReference>
<keyword evidence="1" id="KW-1133">Transmembrane helix</keyword>
<name>A0A922EYA2_CARIL</name>
<evidence type="ECO:0000313" key="3">
    <source>
        <dbReference type="Proteomes" id="UP000811246"/>
    </source>
</evidence>
<evidence type="ECO:0008006" key="4">
    <source>
        <dbReference type="Google" id="ProtNLM"/>
    </source>
</evidence>
<feature type="transmembrane region" description="Helical" evidence="1">
    <location>
        <begin position="74"/>
        <end position="94"/>
    </location>
</feature>
<keyword evidence="1" id="KW-0812">Transmembrane</keyword>
<proteinExistence type="predicted"/>
<protein>
    <recommendedName>
        <fullName evidence="4">Transmembrane protein</fullName>
    </recommendedName>
</protein>
<organism evidence="2 3">
    <name type="scientific">Carya illinoinensis</name>
    <name type="common">Pecan</name>
    <dbReference type="NCBI Taxonomy" id="32201"/>
    <lineage>
        <taxon>Eukaryota</taxon>
        <taxon>Viridiplantae</taxon>
        <taxon>Streptophyta</taxon>
        <taxon>Embryophyta</taxon>
        <taxon>Tracheophyta</taxon>
        <taxon>Spermatophyta</taxon>
        <taxon>Magnoliopsida</taxon>
        <taxon>eudicotyledons</taxon>
        <taxon>Gunneridae</taxon>
        <taxon>Pentapetalae</taxon>
        <taxon>rosids</taxon>
        <taxon>fabids</taxon>
        <taxon>Fagales</taxon>
        <taxon>Juglandaceae</taxon>
        <taxon>Carya</taxon>
    </lineage>
</organism>
<evidence type="ECO:0000313" key="2">
    <source>
        <dbReference type="EMBL" id="KAG6710426.1"/>
    </source>
</evidence>
<gene>
    <name evidence="2" type="ORF">I3842_05G003000</name>
</gene>
<feature type="transmembrane region" description="Helical" evidence="1">
    <location>
        <begin position="101"/>
        <end position="130"/>
    </location>
</feature>
<dbReference type="EMBL" id="CM031829">
    <property type="protein sequence ID" value="KAG6710426.1"/>
    <property type="molecule type" value="Genomic_DNA"/>
</dbReference>
<dbReference type="AlphaFoldDB" id="A0A922EYA2"/>